<dbReference type="SUPFAM" id="SSF54593">
    <property type="entry name" value="Glyoxalase/Bleomycin resistance protein/Dihydroxybiphenyl dioxygenase"/>
    <property type="match status" value="1"/>
</dbReference>
<dbReference type="InterPro" id="IPR004360">
    <property type="entry name" value="Glyas_Fos-R_dOase_dom"/>
</dbReference>
<dbReference type="Gene3D" id="3.10.180.10">
    <property type="entry name" value="2,3-Dihydroxybiphenyl 1,2-Dioxygenase, domain 1"/>
    <property type="match status" value="1"/>
</dbReference>
<dbReference type="PANTHER" id="PTHR33990:SF1">
    <property type="entry name" value="PROTEIN YJDN"/>
    <property type="match status" value="1"/>
</dbReference>
<dbReference type="Proteomes" id="UP001596147">
    <property type="component" value="Unassembled WGS sequence"/>
</dbReference>
<accession>A0ABW0LE13</accession>
<dbReference type="RefSeq" id="WP_144920840.1">
    <property type="nucleotide sequence ID" value="NZ_JBHSMC010000001.1"/>
</dbReference>
<dbReference type="InterPro" id="IPR028973">
    <property type="entry name" value="PhnB-like"/>
</dbReference>
<keyword evidence="3" id="KW-1185">Reference proteome</keyword>
<dbReference type="EMBL" id="JBHSMC010000001">
    <property type="protein sequence ID" value="MFC5463601.1"/>
    <property type="molecule type" value="Genomic_DNA"/>
</dbReference>
<dbReference type="PANTHER" id="PTHR33990">
    <property type="entry name" value="PROTEIN YJDN-RELATED"/>
    <property type="match status" value="1"/>
</dbReference>
<name>A0ABW0LE13_9BACI</name>
<evidence type="ECO:0000313" key="3">
    <source>
        <dbReference type="Proteomes" id="UP001596147"/>
    </source>
</evidence>
<protein>
    <submittedName>
        <fullName evidence="2">VOC family protein</fullName>
    </submittedName>
</protein>
<dbReference type="InterPro" id="IPR029068">
    <property type="entry name" value="Glyas_Bleomycin-R_OHBP_Dase"/>
</dbReference>
<gene>
    <name evidence="2" type="ORF">ACFPM4_02405</name>
</gene>
<reference evidence="3" key="1">
    <citation type="journal article" date="2019" name="Int. J. Syst. Evol. Microbiol.">
        <title>The Global Catalogue of Microorganisms (GCM) 10K type strain sequencing project: providing services to taxonomists for standard genome sequencing and annotation.</title>
        <authorList>
            <consortium name="The Broad Institute Genomics Platform"/>
            <consortium name="The Broad Institute Genome Sequencing Center for Infectious Disease"/>
            <person name="Wu L."/>
            <person name="Ma J."/>
        </authorList>
    </citation>
    <scope>NUCLEOTIDE SEQUENCE [LARGE SCALE GENOMIC DNA]</scope>
    <source>
        <strain evidence="3">CGMCC 1.12237</strain>
    </source>
</reference>
<sequence length="131" mass="15174">MKRIVPHLRINNCKEAVEYYQQVFGGEIKNTQLADGIEMFKGHEGKYIHAELHMNENCILYFADIFGHQPTIGNNIILGPDFDSEEEITKVYTELAKEGQVKMELQETFWAVKYATVQDKYGVTWELNLSK</sequence>
<organism evidence="2 3">
    <name type="scientific">Lederbergia graminis</name>
    <dbReference type="NCBI Taxonomy" id="735518"/>
    <lineage>
        <taxon>Bacteria</taxon>
        <taxon>Bacillati</taxon>
        <taxon>Bacillota</taxon>
        <taxon>Bacilli</taxon>
        <taxon>Bacillales</taxon>
        <taxon>Bacillaceae</taxon>
        <taxon>Lederbergia</taxon>
    </lineage>
</organism>
<evidence type="ECO:0000313" key="2">
    <source>
        <dbReference type="EMBL" id="MFC5463601.1"/>
    </source>
</evidence>
<dbReference type="Pfam" id="PF00903">
    <property type="entry name" value="Glyoxalase"/>
    <property type="match status" value="1"/>
</dbReference>
<feature type="domain" description="Glyoxalase/fosfomycin resistance/dioxygenase" evidence="1">
    <location>
        <begin position="8"/>
        <end position="127"/>
    </location>
</feature>
<dbReference type="CDD" id="cd06588">
    <property type="entry name" value="PhnB_like"/>
    <property type="match status" value="1"/>
</dbReference>
<proteinExistence type="predicted"/>
<evidence type="ECO:0000259" key="1">
    <source>
        <dbReference type="Pfam" id="PF00903"/>
    </source>
</evidence>
<comment type="caution">
    <text evidence="2">The sequence shown here is derived from an EMBL/GenBank/DDBJ whole genome shotgun (WGS) entry which is preliminary data.</text>
</comment>